<sequence length="134" mass="14951">MSTPTPPEEPASTVTTTPVTVRPTVPEWELIYVDPNDPQGAIDFMVAKGWEAVSCSNGDTMIIRSVTYGDTHTDRFFISLVLGRWIGDNPYFQPRAGYPEVTDLHVTFYGDAERPWDPVVRPDRDPAPYGYSVA</sequence>
<dbReference type="RefSeq" id="WP_345652854.1">
    <property type="nucleotide sequence ID" value="NZ_BAABLY010000082.1"/>
</dbReference>
<keyword evidence="2" id="KW-1185">Reference proteome</keyword>
<reference evidence="1 2" key="1">
    <citation type="submission" date="2024-03" db="EMBL/GenBank/DDBJ databases">
        <title>Draft genome sequence of Pseudonocardia tropica JCM 19149.</title>
        <authorList>
            <person name="Butdee W."/>
            <person name="Duangmal K."/>
        </authorList>
    </citation>
    <scope>NUCLEOTIDE SEQUENCE [LARGE SCALE GENOMIC DNA]</scope>
    <source>
        <strain evidence="1 2">JCM 19149</strain>
    </source>
</reference>
<gene>
    <name evidence="1" type="ORF">WHI96_07870</name>
</gene>
<evidence type="ECO:0000313" key="2">
    <source>
        <dbReference type="Proteomes" id="UP001464923"/>
    </source>
</evidence>
<dbReference type="Proteomes" id="UP001464923">
    <property type="component" value="Unassembled WGS sequence"/>
</dbReference>
<accession>A0ABV1JS23</accession>
<protein>
    <submittedName>
        <fullName evidence="1">Uncharacterized protein</fullName>
    </submittedName>
</protein>
<name>A0ABV1JS23_9PSEU</name>
<proteinExistence type="predicted"/>
<organism evidence="1 2">
    <name type="scientific">Pseudonocardia tropica</name>
    <dbReference type="NCBI Taxonomy" id="681289"/>
    <lineage>
        <taxon>Bacteria</taxon>
        <taxon>Bacillati</taxon>
        <taxon>Actinomycetota</taxon>
        <taxon>Actinomycetes</taxon>
        <taxon>Pseudonocardiales</taxon>
        <taxon>Pseudonocardiaceae</taxon>
        <taxon>Pseudonocardia</taxon>
    </lineage>
</organism>
<comment type="caution">
    <text evidence="1">The sequence shown here is derived from an EMBL/GenBank/DDBJ whole genome shotgun (WGS) entry which is preliminary data.</text>
</comment>
<evidence type="ECO:0000313" key="1">
    <source>
        <dbReference type="EMBL" id="MEQ3538734.1"/>
    </source>
</evidence>
<dbReference type="EMBL" id="JBEDNP010000004">
    <property type="protein sequence ID" value="MEQ3538734.1"/>
    <property type="molecule type" value="Genomic_DNA"/>
</dbReference>